<proteinExistence type="predicted"/>
<keyword evidence="1" id="KW-0732">Signal</keyword>
<organism evidence="2 3">
    <name type="scientific">Fasciola gigantica</name>
    <name type="common">Giant liver fluke</name>
    <dbReference type="NCBI Taxonomy" id="46835"/>
    <lineage>
        <taxon>Eukaryota</taxon>
        <taxon>Metazoa</taxon>
        <taxon>Spiralia</taxon>
        <taxon>Lophotrochozoa</taxon>
        <taxon>Platyhelminthes</taxon>
        <taxon>Trematoda</taxon>
        <taxon>Digenea</taxon>
        <taxon>Plagiorchiida</taxon>
        <taxon>Echinostomata</taxon>
        <taxon>Echinostomatoidea</taxon>
        <taxon>Fasciolidae</taxon>
        <taxon>Fasciola</taxon>
    </lineage>
</organism>
<gene>
    <name evidence="2" type="ORF">FGIG_01835</name>
</gene>
<feature type="signal peptide" evidence="1">
    <location>
        <begin position="1"/>
        <end position="19"/>
    </location>
</feature>
<keyword evidence="3" id="KW-1185">Reference proteome</keyword>
<dbReference type="EMBL" id="SUNJ01001932">
    <property type="protein sequence ID" value="TPP66390.1"/>
    <property type="molecule type" value="Genomic_DNA"/>
</dbReference>
<reference evidence="2 3" key="1">
    <citation type="submission" date="2019-04" db="EMBL/GenBank/DDBJ databases">
        <title>Annotation for the trematode Fasciola gigantica.</title>
        <authorList>
            <person name="Choi Y.-J."/>
        </authorList>
    </citation>
    <scope>NUCLEOTIDE SEQUENCE [LARGE SCALE GENOMIC DNA]</scope>
    <source>
        <strain evidence="2">Uganda_cow_1</strain>
    </source>
</reference>
<evidence type="ECO:0000313" key="2">
    <source>
        <dbReference type="EMBL" id="TPP66390.1"/>
    </source>
</evidence>
<comment type="caution">
    <text evidence="2">The sequence shown here is derived from an EMBL/GenBank/DDBJ whole genome shotgun (WGS) entry which is preliminary data.</text>
</comment>
<evidence type="ECO:0000256" key="1">
    <source>
        <dbReference type="SAM" id="SignalP"/>
    </source>
</evidence>
<name>A0A504ZAY9_FASGI</name>
<dbReference type="AlphaFoldDB" id="A0A504ZAY9"/>
<evidence type="ECO:0000313" key="3">
    <source>
        <dbReference type="Proteomes" id="UP000316759"/>
    </source>
</evidence>
<sequence length="517" mass="57847">MHSITLFIVLFISEPNVTSFTATSYLHTVLKAELETNGRCPLVFSFNVFERPRGGKDLQHMGPPVSFAVTRETGAIINRLMNGTYKVELKYEAYNDPGCGERTIALVPMSGGAQIRIVPMIRRNVSVELRVSVRIVERTNGINVTLLDLDLCRLRNYSVTLENENEKVVKYLTEGSVIITTRDPCKRCKVTVDNIGYKSEMKPVVVDQISASSNLFEVSESDQNITINWDIPVQSFTSYQVIVSHPNNVVDVNSSRAIKLSSFQINSSTGSHSFEPRECGTYQVSLRHPDGMMENHSVTIQRRNDRVVVTPTYEADGNKLKLDLSKNDKCLGSHYYVNLMESNGSKLNKWVNKDDAELSGVACLPCNLTVSIPNATVAVSHSEPVHVWFGPSKFQTRFLSLLKYDRVVVTPTYEADGNKLKLDLSKNDKCLGSHYYVNLMESNGSKLNKWVNKDDAELSGVACLPCNLTVSIPNATVAVSHSEPVHVWFGPSKFQTRFLSLLKCEPIILRFPYSFDQ</sequence>
<accession>A0A504ZAY9</accession>
<protein>
    <submittedName>
        <fullName evidence="2">Uncharacterized protein</fullName>
    </submittedName>
</protein>
<dbReference type="OrthoDB" id="6325580at2759"/>
<feature type="chain" id="PRO_5021190125" evidence="1">
    <location>
        <begin position="20"/>
        <end position="517"/>
    </location>
</feature>
<dbReference type="Proteomes" id="UP000316759">
    <property type="component" value="Unassembled WGS sequence"/>
</dbReference>